<proteinExistence type="predicted"/>
<accession>A0A6J5N003</accession>
<sequence length="120" mass="14157">MITNFEEYTYEINKYEKRAADYIEALLRSNGEIYSNRILADKIYIRSGSLKEYKFSDSRIRSMINYLRRTSAPNLIANGNGYKITNDKDELLKYHQSISERIEAMQVIADQVAFYIKKHI</sequence>
<gene>
    <name evidence="1" type="ORF">UFOVP595_38</name>
</gene>
<name>A0A6J5N003_9CAUD</name>
<evidence type="ECO:0000313" key="1">
    <source>
        <dbReference type="EMBL" id="CAB4151962.1"/>
    </source>
</evidence>
<organism evidence="1">
    <name type="scientific">uncultured Caudovirales phage</name>
    <dbReference type="NCBI Taxonomy" id="2100421"/>
    <lineage>
        <taxon>Viruses</taxon>
        <taxon>Duplodnaviria</taxon>
        <taxon>Heunggongvirae</taxon>
        <taxon>Uroviricota</taxon>
        <taxon>Caudoviricetes</taxon>
        <taxon>Peduoviridae</taxon>
        <taxon>Maltschvirus</taxon>
        <taxon>Maltschvirus maltsch</taxon>
    </lineage>
</organism>
<dbReference type="EMBL" id="LR796568">
    <property type="protein sequence ID" value="CAB4151962.1"/>
    <property type="molecule type" value="Genomic_DNA"/>
</dbReference>
<protein>
    <submittedName>
        <fullName evidence="1">Uncharacterized protein</fullName>
    </submittedName>
</protein>
<reference evidence="1" key="1">
    <citation type="submission" date="2020-04" db="EMBL/GenBank/DDBJ databases">
        <authorList>
            <person name="Chiriac C."/>
            <person name="Salcher M."/>
            <person name="Ghai R."/>
            <person name="Kavagutti S V."/>
        </authorList>
    </citation>
    <scope>NUCLEOTIDE SEQUENCE</scope>
</reference>